<evidence type="ECO:0000313" key="1">
    <source>
        <dbReference type="EMBL" id="TRZ33577.1"/>
    </source>
</evidence>
<dbReference type="GeneID" id="69568511"/>
<gene>
    <name evidence="1" type="ORF">AUF17_05580</name>
</gene>
<dbReference type="Proteomes" id="UP000316316">
    <property type="component" value="Unassembled WGS sequence"/>
</dbReference>
<dbReference type="AlphaFoldDB" id="A0A553S997"/>
<accession>A0A553S997</accession>
<protein>
    <submittedName>
        <fullName evidence="1">Uncharacterized protein</fullName>
    </submittedName>
</protein>
<dbReference type="RefSeq" id="WP_049220370.1">
    <property type="nucleotide sequence ID" value="NZ_CABGUH010000017.1"/>
</dbReference>
<evidence type="ECO:0000313" key="2">
    <source>
        <dbReference type="Proteomes" id="UP000316316"/>
    </source>
</evidence>
<reference evidence="1 2" key="1">
    <citation type="submission" date="2017-10" db="EMBL/GenBank/DDBJ databases">
        <title>FDA dAtabase for Regulatory Grade micrObial Sequences (FDA-ARGOS): Supporting development and validation of Infectious Disease Dx tests.</title>
        <authorList>
            <person name="Campos J."/>
            <person name="Goldberg B."/>
            <person name="Tallon L.J."/>
            <person name="Sadzewicz L."/>
            <person name="Sengamalay N."/>
            <person name="Ott S."/>
            <person name="Godinez A."/>
            <person name="Nagaraj S."/>
            <person name="Vyas G."/>
            <person name="Aluvathingal J."/>
            <person name="Nadendla S."/>
            <person name="Geyer C."/>
            <person name="Nandy P."/>
            <person name="Hobson J."/>
            <person name="Sichtig H."/>
        </authorList>
    </citation>
    <scope>NUCLEOTIDE SEQUENCE [LARGE SCALE GENOMIC DNA]</scope>
    <source>
        <strain evidence="1 2">FDAARGOS_185</strain>
    </source>
</reference>
<name>A0A553S997_ENTAV</name>
<proteinExistence type="predicted"/>
<organism evidence="1 2">
    <name type="scientific">Enterococcus avium</name>
    <name type="common">Streptococcus avium</name>
    <dbReference type="NCBI Taxonomy" id="33945"/>
    <lineage>
        <taxon>Bacteria</taxon>
        <taxon>Bacillati</taxon>
        <taxon>Bacillota</taxon>
        <taxon>Bacilli</taxon>
        <taxon>Lactobacillales</taxon>
        <taxon>Enterococcaceae</taxon>
        <taxon>Enterococcus</taxon>
    </lineage>
</organism>
<dbReference type="EMBL" id="PDXQ01000001">
    <property type="protein sequence ID" value="TRZ33577.1"/>
    <property type="molecule type" value="Genomic_DNA"/>
</dbReference>
<comment type="caution">
    <text evidence="1">The sequence shown here is derived from an EMBL/GenBank/DDBJ whole genome shotgun (WGS) entry which is preliminary data.</text>
</comment>
<sequence>MTDNELLEELYNKGYLSIREDSYLSSRIYVKELVKRLKTINEYDDLEIADTGIYHPTNLVDIHFVYNSNVDEENYHKLMEEFERMYWEEEKKI</sequence>